<protein>
    <recommendedName>
        <fullName evidence="1">M23ase beta-sheet core domain-containing protein</fullName>
    </recommendedName>
</protein>
<feature type="domain" description="M23ase beta-sheet core" evidence="1">
    <location>
        <begin position="131"/>
        <end position="231"/>
    </location>
</feature>
<proteinExistence type="predicted"/>
<dbReference type="EMBL" id="MQUB01000001">
    <property type="protein sequence ID" value="PQB04350.1"/>
    <property type="molecule type" value="Genomic_DNA"/>
</dbReference>
<reference evidence="2 3" key="1">
    <citation type="submission" date="2016-11" db="EMBL/GenBank/DDBJ databases">
        <title>Trade-off between light-utilization and light-protection in marine flavobacteria.</title>
        <authorList>
            <person name="Kumagai Y."/>
        </authorList>
    </citation>
    <scope>NUCLEOTIDE SEQUENCE [LARGE SCALE GENOMIC DNA]</scope>
    <source>
        <strain evidence="2 3">NBRC 107741</strain>
    </source>
</reference>
<sequence length="255" mass="28321">MICLQATSQDIGLKKYIGTDSIDIAVINNLLVDIEFYITPKDSIKDSVKVIDYAIIPPKDTLFKALRLPIKMVKDTSEIYPSDYISLRGTMGNPGAEADGTLYELPFSRGKKYKVIQGFGGKFSHDSEQSKYAVDINTQVGDTITAARSGLVIRTRDQFTERGGRDFRDKANLVNILHDDGTIASYVHLDFEGVLVSLGERVETGQPIGISGYTGFTTTPHLHFVIRKAGSIAIPFYFKGYTKGPIKKNMRLKRK</sequence>
<dbReference type="SUPFAM" id="SSF51261">
    <property type="entry name" value="Duplicated hybrid motif"/>
    <property type="match status" value="1"/>
</dbReference>
<comment type="caution">
    <text evidence="2">The sequence shown here is derived from an EMBL/GenBank/DDBJ whole genome shotgun (WGS) entry which is preliminary data.</text>
</comment>
<keyword evidence="3" id="KW-1185">Reference proteome</keyword>
<dbReference type="GO" id="GO:0004222">
    <property type="term" value="F:metalloendopeptidase activity"/>
    <property type="evidence" value="ECO:0007669"/>
    <property type="project" value="TreeGrafter"/>
</dbReference>
<dbReference type="Proteomes" id="UP000239800">
    <property type="component" value="Unassembled WGS sequence"/>
</dbReference>
<dbReference type="InterPro" id="IPR016047">
    <property type="entry name" value="M23ase_b-sheet_dom"/>
</dbReference>
<dbReference type="Gene3D" id="2.70.70.10">
    <property type="entry name" value="Glucose Permease (Domain IIA)"/>
    <property type="match status" value="1"/>
</dbReference>
<dbReference type="InterPro" id="IPR011055">
    <property type="entry name" value="Dup_hybrid_motif"/>
</dbReference>
<evidence type="ECO:0000313" key="2">
    <source>
        <dbReference type="EMBL" id="PQB04350.1"/>
    </source>
</evidence>
<dbReference type="AlphaFoldDB" id="A0A2S7KP19"/>
<gene>
    <name evidence="2" type="ORF">BST85_05140</name>
</gene>
<name>A0A2S7KP19_9FLAO</name>
<evidence type="ECO:0000259" key="1">
    <source>
        <dbReference type="Pfam" id="PF01551"/>
    </source>
</evidence>
<dbReference type="CDD" id="cd12797">
    <property type="entry name" value="M23_peptidase"/>
    <property type="match status" value="1"/>
</dbReference>
<accession>A0A2S7KP19</accession>
<dbReference type="InterPro" id="IPR050570">
    <property type="entry name" value="Cell_wall_metabolism_enzyme"/>
</dbReference>
<dbReference type="PANTHER" id="PTHR21666">
    <property type="entry name" value="PEPTIDASE-RELATED"/>
    <property type="match status" value="1"/>
</dbReference>
<dbReference type="Pfam" id="PF01551">
    <property type="entry name" value="Peptidase_M23"/>
    <property type="match status" value="1"/>
</dbReference>
<evidence type="ECO:0000313" key="3">
    <source>
        <dbReference type="Proteomes" id="UP000239800"/>
    </source>
</evidence>
<organism evidence="2 3">
    <name type="scientific">Aureitalea marina</name>
    <dbReference type="NCBI Taxonomy" id="930804"/>
    <lineage>
        <taxon>Bacteria</taxon>
        <taxon>Pseudomonadati</taxon>
        <taxon>Bacteroidota</taxon>
        <taxon>Flavobacteriia</taxon>
        <taxon>Flavobacteriales</taxon>
        <taxon>Flavobacteriaceae</taxon>
        <taxon>Aureitalea</taxon>
    </lineage>
</organism>
<dbReference type="PANTHER" id="PTHR21666:SF294">
    <property type="entry name" value="PEPTIDASE M23"/>
    <property type="match status" value="1"/>
</dbReference>